<dbReference type="EMBL" id="GISG01188307">
    <property type="protein sequence ID" value="MBA4655604.1"/>
    <property type="molecule type" value="Transcribed_RNA"/>
</dbReference>
<dbReference type="AlphaFoldDB" id="A0A7C9E880"/>
<protein>
    <submittedName>
        <fullName evidence="2">Uncharacterized protein</fullName>
    </submittedName>
</protein>
<reference evidence="2" key="2">
    <citation type="submission" date="2020-07" db="EMBL/GenBank/DDBJ databases">
        <authorList>
            <person name="Vera ALvarez R."/>
            <person name="Arias-Moreno D.M."/>
            <person name="Jimenez-Jacinto V."/>
            <person name="Jimenez-Bremont J.F."/>
            <person name="Swaminathan K."/>
            <person name="Moose S.P."/>
            <person name="Guerrero-Gonzalez M.L."/>
            <person name="Marino-Ramirez L."/>
            <person name="Landsman D."/>
            <person name="Rodriguez-Kessler M."/>
            <person name="Delgado-Sanchez P."/>
        </authorList>
    </citation>
    <scope>NUCLEOTIDE SEQUENCE</scope>
    <source>
        <tissue evidence="2">Cladode</tissue>
    </source>
</reference>
<keyword evidence="1" id="KW-0472">Membrane</keyword>
<feature type="transmembrane region" description="Helical" evidence="1">
    <location>
        <begin position="48"/>
        <end position="66"/>
    </location>
</feature>
<keyword evidence="1" id="KW-0812">Transmembrane</keyword>
<accession>A0A7C9E880</accession>
<organism evidence="2">
    <name type="scientific">Opuntia streptacantha</name>
    <name type="common">Prickly pear cactus</name>
    <name type="synonym">Opuntia cardona</name>
    <dbReference type="NCBI Taxonomy" id="393608"/>
    <lineage>
        <taxon>Eukaryota</taxon>
        <taxon>Viridiplantae</taxon>
        <taxon>Streptophyta</taxon>
        <taxon>Embryophyta</taxon>
        <taxon>Tracheophyta</taxon>
        <taxon>Spermatophyta</taxon>
        <taxon>Magnoliopsida</taxon>
        <taxon>eudicotyledons</taxon>
        <taxon>Gunneridae</taxon>
        <taxon>Pentapetalae</taxon>
        <taxon>Caryophyllales</taxon>
        <taxon>Cactineae</taxon>
        <taxon>Cactaceae</taxon>
        <taxon>Opuntioideae</taxon>
        <taxon>Opuntia</taxon>
    </lineage>
</organism>
<evidence type="ECO:0000313" key="2">
    <source>
        <dbReference type="EMBL" id="MBA4655604.1"/>
    </source>
</evidence>
<evidence type="ECO:0000256" key="1">
    <source>
        <dbReference type="SAM" id="Phobius"/>
    </source>
</evidence>
<name>A0A7C9E880_OPUST</name>
<reference evidence="2" key="1">
    <citation type="journal article" date="2013" name="J. Plant Res.">
        <title>Effect of fungi and light on seed germination of three Opuntia species from semiarid lands of central Mexico.</title>
        <authorList>
            <person name="Delgado-Sanchez P."/>
            <person name="Jimenez-Bremont J.F."/>
            <person name="Guerrero-Gonzalez Mde L."/>
            <person name="Flores J."/>
        </authorList>
    </citation>
    <scope>NUCLEOTIDE SEQUENCE</scope>
    <source>
        <tissue evidence="2">Cladode</tissue>
    </source>
</reference>
<keyword evidence="1" id="KW-1133">Transmembrane helix</keyword>
<proteinExistence type="predicted"/>
<feature type="transmembrane region" description="Helical" evidence="1">
    <location>
        <begin position="87"/>
        <end position="105"/>
    </location>
</feature>
<sequence length="113" mass="12745">MCSDHSVSVVPLVISWMEQTKVIATFCFCLQCFGSLVFLGFLGSAMKLYSLTSCVGCVLYVVNGLYKALESLVVLLNSCLLNLHAKFHIYDIFLLWFWLIGHLNWANFIGLEL</sequence>
<feature type="transmembrane region" description="Helical" evidence="1">
    <location>
        <begin position="22"/>
        <end position="42"/>
    </location>
</feature>